<protein>
    <submittedName>
        <fullName evidence="1">PD-(D/E)XK nuclease family protein</fullName>
    </submittedName>
</protein>
<evidence type="ECO:0000313" key="2">
    <source>
        <dbReference type="Proteomes" id="UP001218231"/>
    </source>
</evidence>
<dbReference type="Proteomes" id="UP001218231">
    <property type="component" value="Plasmid unnamed1"/>
</dbReference>
<dbReference type="RefSeq" id="WP_273619375.1">
    <property type="nucleotide sequence ID" value="NZ_CP117418.1"/>
</dbReference>
<evidence type="ECO:0000313" key="1">
    <source>
        <dbReference type="EMBL" id="WCT79084.1"/>
    </source>
</evidence>
<keyword evidence="2" id="KW-1185">Reference proteome</keyword>
<sequence length="350" mass="39617">MSTLLDDPDFHEIQGRMSRFNLFEALGAVHGELKHSNFLGYLLAPNRPHGLGARPLERILRRALETIPSEARPISTLDLIVGDLDNAIVHRERYAIDLLIEIEELKLIVVIENKIHAKVGDGQLVRYRERIAAEYPDYRKLYLFLTPAGGPPDDDAYWPLSYSALAQTLEAIAAEPTAGDATRLIIEHYVDMLRKNIVDDEHLRGLAAKLYERHKEALDFIFESRPQAGNLIEFIAQRVRSTDGLIIDTDGPSMLRFLPERWEGRLTHKSHPKDWSRTGRGLLFEVKRDSARSGRLMLSLVMGPGDAAHRAALYEGAKNRPDVFVGLVKPMGVKWSTIFSRDLMTAVRLR</sequence>
<accession>A0ABY7U0N0</accession>
<proteinExistence type="predicted"/>
<dbReference type="InterPro" id="IPR029470">
    <property type="entry name" value="PDDEXK_4"/>
</dbReference>
<dbReference type="EMBL" id="CP117418">
    <property type="protein sequence ID" value="WCT79084.1"/>
    <property type="molecule type" value="Genomic_DNA"/>
</dbReference>
<organism evidence="1 2">
    <name type="scientific">Novosphingobium humi</name>
    <dbReference type="NCBI Taxonomy" id="2282397"/>
    <lineage>
        <taxon>Bacteria</taxon>
        <taxon>Pseudomonadati</taxon>
        <taxon>Pseudomonadota</taxon>
        <taxon>Alphaproteobacteria</taxon>
        <taxon>Sphingomonadales</taxon>
        <taxon>Sphingomonadaceae</taxon>
        <taxon>Novosphingobium</taxon>
    </lineage>
</organism>
<dbReference type="Pfam" id="PF14281">
    <property type="entry name" value="PDDEXK_4"/>
    <property type="match status" value="1"/>
</dbReference>
<keyword evidence="1" id="KW-0614">Plasmid</keyword>
<reference evidence="1 2" key="1">
    <citation type="submission" date="2023-02" db="EMBL/GenBank/DDBJ databases">
        <title>Genome sequence of Novosphingobium humi KACC 19094.</title>
        <authorList>
            <person name="Kim S."/>
            <person name="Heo J."/>
            <person name="Kwon S.-W."/>
        </authorList>
    </citation>
    <scope>NUCLEOTIDE SEQUENCE [LARGE SCALE GENOMIC DNA]</scope>
    <source>
        <strain evidence="1 2">KACC 19094</strain>
        <plasmid evidence="1 2">unnamed1</plasmid>
    </source>
</reference>
<gene>
    <name evidence="1" type="ORF">PQ457_18905</name>
</gene>
<name>A0ABY7U0N0_9SPHN</name>
<geneLocation type="plasmid" evidence="1 2">
    <name>unnamed1</name>
</geneLocation>